<accession>H2C1T1</accession>
<dbReference type="Proteomes" id="UP000003980">
    <property type="component" value="Unassembled WGS sequence"/>
</dbReference>
<evidence type="ECO:0000256" key="1">
    <source>
        <dbReference type="SAM" id="MobiDB-lite"/>
    </source>
</evidence>
<keyword evidence="3" id="KW-1185">Reference proteome</keyword>
<gene>
    <name evidence="2" type="ORF">MetMK1DRAFT_00007040</name>
</gene>
<name>H2C1T1_9CREN</name>
<organism evidence="2 3">
    <name type="scientific">Metallosphaera yellowstonensis MK1</name>
    <dbReference type="NCBI Taxonomy" id="671065"/>
    <lineage>
        <taxon>Archaea</taxon>
        <taxon>Thermoproteota</taxon>
        <taxon>Thermoprotei</taxon>
        <taxon>Sulfolobales</taxon>
        <taxon>Sulfolobaceae</taxon>
        <taxon>Metallosphaera</taxon>
    </lineage>
</organism>
<dbReference type="HOGENOM" id="CLU_101657_0_0_2"/>
<evidence type="ECO:0000313" key="2">
    <source>
        <dbReference type="EMBL" id="EHP70202.1"/>
    </source>
</evidence>
<dbReference type="AlphaFoldDB" id="H2C1T1"/>
<protein>
    <recommendedName>
        <fullName evidence="4">Transposase</fullName>
    </recommendedName>
</protein>
<dbReference type="eggNOG" id="arCOG04918">
    <property type="taxonomic scope" value="Archaea"/>
</dbReference>
<evidence type="ECO:0000313" key="3">
    <source>
        <dbReference type="Proteomes" id="UP000003980"/>
    </source>
</evidence>
<evidence type="ECO:0008006" key="4">
    <source>
        <dbReference type="Google" id="ProtNLM"/>
    </source>
</evidence>
<reference evidence="2 3" key="1">
    <citation type="submission" date="2012-01" db="EMBL/GenBank/DDBJ databases">
        <title>Improved High-Quality Draft sequence of Metallosphaera yellowstonensis MK1.</title>
        <authorList>
            <consortium name="US DOE Joint Genome Institute"/>
            <person name="Lucas S."/>
            <person name="Han J."/>
            <person name="Cheng J.-F."/>
            <person name="Goodwin L."/>
            <person name="Pitluck S."/>
            <person name="Peters L."/>
            <person name="Teshima H."/>
            <person name="Detter J.C."/>
            <person name="Han C."/>
            <person name="Tapia R."/>
            <person name="Land M."/>
            <person name="Hauser L."/>
            <person name="Kyrpides N."/>
            <person name="Kozubal M."/>
            <person name="Macur R.E."/>
            <person name="Jay Z."/>
            <person name="Inskeep W."/>
            <person name="Woyke T."/>
        </authorList>
    </citation>
    <scope>NUCLEOTIDE SEQUENCE [LARGE SCALE GENOMIC DNA]</scope>
    <source>
        <strain evidence="2 3">MK1</strain>
    </source>
</reference>
<sequence>MLRALLYSMLGTPSSKPRSWRWGDFKYVIVDGKYVKLRGGRKGVLPIALGLTDHGVRAVLDVVLTGEEDVVSYWDLPVRLWRYNLTLVVADGLRSWRRPSPVQDPGREADLPDSPKRSRRVRDAPDPSPCPGLSYLFAPREAPPRTTLPALQLPPGEFCKCHSPWRIARAMAINYNLSTCYLILIILQEPLFLREMIKYIQ</sequence>
<feature type="compositionally biased region" description="Basic and acidic residues" evidence="1">
    <location>
        <begin position="105"/>
        <end position="125"/>
    </location>
</feature>
<feature type="region of interest" description="Disordered" evidence="1">
    <location>
        <begin position="99"/>
        <end position="130"/>
    </location>
</feature>
<proteinExistence type="predicted"/>
<dbReference type="EMBL" id="JH597761">
    <property type="protein sequence ID" value="EHP70202.1"/>
    <property type="molecule type" value="Genomic_DNA"/>
</dbReference>
<dbReference type="STRING" id="671065.MetMK1DRAFT_00007040"/>